<evidence type="ECO:0000313" key="1">
    <source>
        <dbReference type="EMBL" id="KAI4324509.1"/>
    </source>
</evidence>
<name>A0ACB9MKL6_9MYRT</name>
<proteinExistence type="predicted"/>
<protein>
    <submittedName>
        <fullName evidence="1">Uncharacterized protein</fullName>
    </submittedName>
</protein>
<dbReference type="Proteomes" id="UP001057402">
    <property type="component" value="Chromosome 9"/>
</dbReference>
<sequence>MDNTTTTSSAVMNAPITLDSGLSIRTSTSDKLGGLYEIAHKEEWEETKLPLLNPYAAFTKPSLNPIRRPEQNDNSIEATLHYQMAYRVQNHALDLNVANNNGDALLIRSDYHNSQAPTCLYVPRQISRSDLLKLLPERWITNYEKTQQKVKPIQSSEPKFIREKDGTVVIKFDRSHEKDAPTPSIFPTMFMMQPLPRRKKPDPLNRIIHSFDEQGQETYHFRDPATDHCYWDVCSSDICGCKDEHLSSDDESTKKKKRSGHKNLPDSDSDDDDDDQDTRPPKDDEADAAPLIKTDYGAWQFLIDQAPRIRPKKKPSKVLPCYRNILKWQKKNPSSEVILAQEDVLPTSCAQEAEKPISICPPSEIMMMGRPGELNFNIIIK</sequence>
<reference evidence="2" key="1">
    <citation type="journal article" date="2023" name="Front. Plant Sci.">
        <title>Chromosomal-level genome assembly of Melastoma candidum provides insights into trichome evolution.</title>
        <authorList>
            <person name="Zhong Y."/>
            <person name="Wu W."/>
            <person name="Sun C."/>
            <person name="Zou P."/>
            <person name="Liu Y."/>
            <person name="Dai S."/>
            <person name="Zhou R."/>
        </authorList>
    </citation>
    <scope>NUCLEOTIDE SEQUENCE [LARGE SCALE GENOMIC DNA]</scope>
</reference>
<comment type="caution">
    <text evidence="1">The sequence shown here is derived from an EMBL/GenBank/DDBJ whole genome shotgun (WGS) entry which is preliminary data.</text>
</comment>
<keyword evidence="2" id="KW-1185">Reference proteome</keyword>
<organism evidence="1 2">
    <name type="scientific">Melastoma candidum</name>
    <dbReference type="NCBI Taxonomy" id="119954"/>
    <lineage>
        <taxon>Eukaryota</taxon>
        <taxon>Viridiplantae</taxon>
        <taxon>Streptophyta</taxon>
        <taxon>Embryophyta</taxon>
        <taxon>Tracheophyta</taxon>
        <taxon>Spermatophyta</taxon>
        <taxon>Magnoliopsida</taxon>
        <taxon>eudicotyledons</taxon>
        <taxon>Gunneridae</taxon>
        <taxon>Pentapetalae</taxon>
        <taxon>rosids</taxon>
        <taxon>malvids</taxon>
        <taxon>Myrtales</taxon>
        <taxon>Melastomataceae</taxon>
        <taxon>Melastomatoideae</taxon>
        <taxon>Melastomateae</taxon>
        <taxon>Melastoma</taxon>
    </lineage>
</organism>
<gene>
    <name evidence="1" type="ORF">MLD38_029993</name>
</gene>
<accession>A0ACB9MKL6</accession>
<dbReference type="EMBL" id="CM042888">
    <property type="protein sequence ID" value="KAI4324509.1"/>
    <property type="molecule type" value="Genomic_DNA"/>
</dbReference>
<evidence type="ECO:0000313" key="2">
    <source>
        <dbReference type="Proteomes" id="UP001057402"/>
    </source>
</evidence>